<feature type="domain" description="ABC transmembrane type-1" evidence="9">
    <location>
        <begin position="149"/>
        <end position="322"/>
    </location>
</feature>
<protein>
    <submittedName>
        <fullName evidence="10">ABC transporter ATP-binding protein</fullName>
    </submittedName>
</protein>
<keyword evidence="2 7" id="KW-0812">Transmembrane</keyword>
<dbReference type="GO" id="GO:0140359">
    <property type="term" value="F:ABC-type transporter activity"/>
    <property type="evidence" value="ECO:0007669"/>
    <property type="project" value="InterPro"/>
</dbReference>
<feature type="transmembrane region" description="Helical" evidence="7">
    <location>
        <begin position="71"/>
        <end position="92"/>
    </location>
</feature>
<dbReference type="AlphaFoldDB" id="A0AA37MZ08"/>
<evidence type="ECO:0000256" key="5">
    <source>
        <dbReference type="ARBA" id="ARBA00022989"/>
    </source>
</evidence>
<feature type="transmembrane region" description="Helical" evidence="7">
    <location>
        <begin position="163"/>
        <end position="191"/>
    </location>
</feature>
<evidence type="ECO:0000259" key="9">
    <source>
        <dbReference type="PROSITE" id="PS50929"/>
    </source>
</evidence>
<dbReference type="Pfam" id="PF00005">
    <property type="entry name" value="ABC_tran"/>
    <property type="match status" value="1"/>
</dbReference>
<keyword evidence="11" id="KW-1185">Reference proteome</keyword>
<evidence type="ECO:0000256" key="2">
    <source>
        <dbReference type="ARBA" id="ARBA00022692"/>
    </source>
</evidence>
<proteinExistence type="predicted"/>
<dbReference type="GO" id="GO:0016887">
    <property type="term" value="F:ATP hydrolysis activity"/>
    <property type="evidence" value="ECO:0007669"/>
    <property type="project" value="InterPro"/>
</dbReference>
<dbReference type="InterPro" id="IPR036640">
    <property type="entry name" value="ABC1_TM_sf"/>
</dbReference>
<feature type="domain" description="ABC transporter" evidence="8">
    <location>
        <begin position="356"/>
        <end position="595"/>
    </location>
</feature>
<dbReference type="InterPro" id="IPR039421">
    <property type="entry name" value="Type_1_exporter"/>
</dbReference>
<dbReference type="GO" id="GO:0034040">
    <property type="term" value="F:ATPase-coupled lipid transmembrane transporter activity"/>
    <property type="evidence" value="ECO:0007669"/>
    <property type="project" value="TreeGrafter"/>
</dbReference>
<evidence type="ECO:0000256" key="6">
    <source>
        <dbReference type="ARBA" id="ARBA00023136"/>
    </source>
</evidence>
<keyword evidence="3" id="KW-0547">Nucleotide-binding</keyword>
<dbReference type="SUPFAM" id="SSF90123">
    <property type="entry name" value="ABC transporter transmembrane region"/>
    <property type="match status" value="1"/>
</dbReference>
<comment type="caution">
    <text evidence="10">The sequence shown here is derived from an EMBL/GenBank/DDBJ whole genome shotgun (WGS) entry which is preliminary data.</text>
</comment>
<dbReference type="InterPro" id="IPR027417">
    <property type="entry name" value="P-loop_NTPase"/>
</dbReference>
<evidence type="ECO:0000256" key="1">
    <source>
        <dbReference type="ARBA" id="ARBA00004651"/>
    </source>
</evidence>
<evidence type="ECO:0000256" key="3">
    <source>
        <dbReference type="ARBA" id="ARBA00022741"/>
    </source>
</evidence>
<dbReference type="Gene3D" id="3.40.50.300">
    <property type="entry name" value="P-loop containing nucleotide triphosphate hydrolases"/>
    <property type="match status" value="1"/>
</dbReference>
<dbReference type="EMBL" id="BQKV01000054">
    <property type="protein sequence ID" value="GJN65012.1"/>
    <property type="molecule type" value="Genomic_DNA"/>
</dbReference>
<dbReference type="InterPro" id="IPR003439">
    <property type="entry name" value="ABC_transporter-like_ATP-bd"/>
</dbReference>
<name>A0AA37MZ08_9FIRM</name>
<evidence type="ECO:0000256" key="4">
    <source>
        <dbReference type="ARBA" id="ARBA00022840"/>
    </source>
</evidence>
<dbReference type="PROSITE" id="PS50893">
    <property type="entry name" value="ABC_TRANSPORTER_2"/>
    <property type="match status" value="1"/>
</dbReference>
<dbReference type="SMART" id="SM00382">
    <property type="entry name" value="AAA"/>
    <property type="match status" value="1"/>
</dbReference>
<dbReference type="Proteomes" id="UP001055185">
    <property type="component" value="Unassembled WGS sequence"/>
</dbReference>
<dbReference type="SUPFAM" id="SSF52540">
    <property type="entry name" value="P-loop containing nucleoside triphosphate hydrolases"/>
    <property type="match status" value="1"/>
</dbReference>
<dbReference type="GO" id="GO:0005524">
    <property type="term" value="F:ATP binding"/>
    <property type="evidence" value="ECO:0007669"/>
    <property type="project" value="UniProtKB-KW"/>
</dbReference>
<evidence type="ECO:0000256" key="7">
    <source>
        <dbReference type="SAM" id="Phobius"/>
    </source>
</evidence>
<sequence length="611" mass="68591">MTQTKQTTQKPAYNVWQNVRFMIGHAWHSCKSVLWLCLAVVGVSLGLNLAQLFIAPMVLARVEQHAPLPQLLGTIGFFALVLAILSGLQGYLKENTMYGRVGVRLSIINAISEKACTTSYPNTRDPVTLKLLEKARYACRSNSRPAEHIWETLTQLLLNLAGFSVYLALVSGLNFGLVLAVAATTAVGFFVSRRINEWGYRHREAEATYQKQIQYVRDKAESIHLAKDIRIFGLGSWVEDLYNSALRLYAAFVNRREKIYTRACAVDAVLTLARNSIAYFYLIRLTLAEGLPASQFLLYFSAFSSFSTWVTGILQQATTLRQESLDLSSIQEYLHLPEPFRFEGGQPIPQSDAYELRLDHVSFRYPGTDRLILRDIDLIIRPGEKIAVVGLNGAGKTTLVKILCGFYDPDEGRVLLNGTDIREFNRQDYYRLFSTVFQESSILDITVAETVAQAVENIDMDRVKDCIAKAGLTEKIESLPQGYGAHIGKNIYLDGIEFSGGQTQRLMLARALYKNGPFLVLDEPTAALDPIAENDIYQKYNEMTTGKSSVFISHRLASTRFCDRILFLKDGVIAEEGTHDQLLAQGGGYAKLFDIQARYYQEGRDLDEIQL</sequence>
<dbReference type="PROSITE" id="PS50929">
    <property type="entry name" value="ABC_TM1F"/>
    <property type="match status" value="1"/>
</dbReference>
<dbReference type="GO" id="GO:0005886">
    <property type="term" value="C:plasma membrane"/>
    <property type="evidence" value="ECO:0007669"/>
    <property type="project" value="UniProtKB-SubCell"/>
</dbReference>
<accession>A0AA37MZ08</accession>
<organism evidence="10 11">
    <name type="scientific">Faecalibacterium gallinarum</name>
    <dbReference type="NCBI Taxonomy" id="2903556"/>
    <lineage>
        <taxon>Bacteria</taxon>
        <taxon>Bacillati</taxon>
        <taxon>Bacillota</taxon>
        <taxon>Clostridia</taxon>
        <taxon>Eubacteriales</taxon>
        <taxon>Oscillospiraceae</taxon>
        <taxon>Faecalibacterium</taxon>
    </lineage>
</organism>
<keyword evidence="6 7" id="KW-0472">Membrane</keyword>
<dbReference type="PANTHER" id="PTHR24221">
    <property type="entry name" value="ATP-BINDING CASSETTE SUB-FAMILY B"/>
    <property type="match status" value="1"/>
</dbReference>
<evidence type="ECO:0000259" key="8">
    <source>
        <dbReference type="PROSITE" id="PS50893"/>
    </source>
</evidence>
<keyword evidence="5 7" id="KW-1133">Transmembrane helix</keyword>
<keyword evidence="4 10" id="KW-0067">ATP-binding</keyword>
<reference evidence="10" key="1">
    <citation type="journal article" date="2022" name="Int. J. Syst. Evol. Microbiol.">
        <title>Genome-based, phenotypic and chemotaxonomic classification of Faecalibacterium strains: proposal of three novel species Faecalibacterium duncaniae sp. nov., Faecalibacterium hattorii sp. nov. and Faecalibacterium gallinarum sp. nov. .</title>
        <authorList>
            <person name="Sakamoto M."/>
            <person name="Sakurai N."/>
            <person name="Tanno H."/>
            <person name="Iino T."/>
            <person name="Ohkuma M."/>
            <person name="Endo A."/>
        </authorList>
    </citation>
    <scope>NUCLEOTIDE SEQUENCE</scope>
    <source>
        <strain evidence="10">JCM 17207</strain>
    </source>
</reference>
<comment type="subcellular location">
    <subcellularLocation>
        <location evidence="1">Cell membrane</location>
        <topology evidence="1">Multi-pass membrane protein</topology>
    </subcellularLocation>
</comment>
<dbReference type="InterPro" id="IPR011527">
    <property type="entry name" value="ABC1_TM_dom"/>
</dbReference>
<gene>
    <name evidence="10" type="ORF">JCM17207_16370</name>
</gene>
<evidence type="ECO:0000313" key="10">
    <source>
        <dbReference type="EMBL" id="GJN65012.1"/>
    </source>
</evidence>
<dbReference type="PANTHER" id="PTHR24221:SF646">
    <property type="entry name" value="HAEMOLYSIN SECRETION ATP-BINDING PROTEIN"/>
    <property type="match status" value="1"/>
</dbReference>
<dbReference type="RefSeq" id="WP_238317262.1">
    <property type="nucleotide sequence ID" value="NZ_BQKV01000054.1"/>
</dbReference>
<dbReference type="InterPro" id="IPR003593">
    <property type="entry name" value="AAA+_ATPase"/>
</dbReference>
<feature type="transmembrane region" description="Helical" evidence="7">
    <location>
        <begin position="33"/>
        <end position="59"/>
    </location>
</feature>
<dbReference type="Gene3D" id="1.20.1560.10">
    <property type="entry name" value="ABC transporter type 1, transmembrane domain"/>
    <property type="match status" value="1"/>
</dbReference>
<evidence type="ECO:0000313" key="11">
    <source>
        <dbReference type="Proteomes" id="UP001055185"/>
    </source>
</evidence>